<keyword evidence="3" id="KW-1185">Reference proteome</keyword>
<feature type="domain" description="Ubiquitin-like" evidence="1">
    <location>
        <begin position="133"/>
        <end position="216"/>
    </location>
</feature>
<evidence type="ECO:0000313" key="3">
    <source>
        <dbReference type="Proteomes" id="UP000807306"/>
    </source>
</evidence>
<name>A0A9P6E3Y4_9AGAR</name>
<reference evidence="2" key="1">
    <citation type="submission" date="2020-11" db="EMBL/GenBank/DDBJ databases">
        <authorList>
            <consortium name="DOE Joint Genome Institute"/>
            <person name="Ahrendt S."/>
            <person name="Riley R."/>
            <person name="Andreopoulos W."/>
            <person name="Labutti K."/>
            <person name="Pangilinan J."/>
            <person name="Ruiz-Duenas F.J."/>
            <person name="Barrasa J.M."/>
            <person name="Sanchez-Garcia M."/>
            <person name="Camarero S."/>
            <person name="Miyauchi S."/>
            <person name="Serrano A."/>
            <person name="Linde D."/>
            <person name="Babiker R."/>
            <person name="Drula E."/>
            <person name="Ayuso-Fernandez I."/>
            <person name="Pacheco R."/>
            <person name="Padilla G."/>
            <person name="Ferreira P."/>
            <person name="Barriuso J."/>
            <person name="Kellner H."/>
            <person name="Castanera R."/>
            <person name="Alfaro M."/>
            <person name="Ramirez L."/>
            <person name="Pisabarro A.G."/>
            <person name="Kuo A."/>
            <person name="Tritt A."/>
            <person name="Lipzen A."/>
            <person name="He G."/>
            <person name="Yan M."/>
            <person name="Ng V."/>
            <person name="Cullen D."/>
            <person name="Martin F."/>
            <person name="Rosso M.-N."/>
            <person name="Henrissat B."/>
            <person name="Hibbett D."/>
            <person name="Martinez A.T."/>
            <person name="Grigoriev I.V."/>
        </authorList>
    </citation>
    <scope>NUCLEOTIDE SEQUENCE</scope>
    <source>
        <strain evidence="2">CBS 506.95</strain>
    </source>
</reference>
<dbReference type="Proteomes" id="UP000807306">
    <property type="component" value="Unassembled WGS sequence"/>
</dbReference>
<gene>
    <name evidence="2" type="ORF">CPB83DRAFT_150456</name>
</gene>
<sequence length="469" mass="53372">MDNQSTLQPKFGPVFTLLQAQRQTWRIEPRNAGSIVLASLTKAQEPRLIQPLSIDDLESRLGHYKQSSRRKIQLEIEEERVQRIRNRLYQEEERIHAMRMAGINLFQGANNVSISGNSSFNIYWGSMGSGTWITFVDASGRSYPVPEYLTSSHGTFLDAINLIFRQDNEVARIQRRFVENHMYELCIDQGNQIILVNAQEGWSKVERNTKIVMRIPIWQIPEEIDSKKMYRCPSLHCNLWIEGPARDAPAIIDCKGCNSRFQISDLLKEETDEILIPPSSPNDIGAIPFFQNFHLQSVTTGIEHSELGYLRFRSTAELANLTYAAGHFQRSIQLIPEGHSDMPIHLGNLGDLFQQRYRQTGDMADLGCAIDLAEKAIQLTPEDHFDMPFHLHHLGIALQLRFNQSGDLADLTSAIEHHQEAVQLTPEGHSDLPLYFDNMGCILSVSRRLKSDRNSSSWKTGDSVLFSKV</sequence>
<dbReference type="OrthoDB" id="2639018at2759"/>
<dbReference type="InterPro" id="IPR054464">
    <property type="entry name" value="ULD_fung"/>
</dbReference>
<dbReference type="Gene3D" id="1.25.40.10">
    <property type="entry name" value="Tetratricopeptide repeat domain"/>
    <property type="match status" value="1"/>
</dbReference>
<evidence type="ECO:0000313" key="2">
    <source>
        <dbReference type="EMBL" id="KAF9522057.1"/>
    </source>
</evidence>
<dbReference type="Pfam" id="PF22893">
    <property type="entry name" value="ULD_2"/>
    <property type="match status" value="1"/>
</dbReference>
<organism evidence="2 3">
    <name type="scientific">Crepidotus variabilis</name>
    <dbReference type="NCBI Taxonomy" id="179855"/>
    <lineage>
        <taxon>Eukaryota</taxon>
        <taxon>Fungi</taxon>
        <taxon>Dikarya</taxon>
        <taxon>Basidiomycota</taxon>
        <taxon>Agaricomycotina</taxon>
        <taxon>Agaricomycetes</taxon>
        <taxon>Agaricomycetidae</taxon>
        <taxon>Agaricales</taxon>
        <taxon>Agaricineae</taxon>
        <taxon>Crepidotaceae</taxon>
        <taxon>Crepidotus</taxon>
    </lineage>
</organism>
<protein>
    <recommendedName>
        <fullName evidence="1">Ubiquitin-like domain-containing protein</fullName>
    </recommendedName>
</protein>
<dbReference type="AlphaFoldDB" id="A0A9P6E3Y4"/>
<dbReference type="InterPro" id="IPR011990">
    <property type="entry name" value="TPR-like_helical_dom_sf"/>
</dbReference>
<comment type="caution">
    <text evidence="2">The sequence shown here is derived from an EMBL/GenBank/DDBJ whole genome shotgun (WGS) entry which is preliminary data.</text>
</comment>
<accession>A0A9P6E3Y4</accession>
<evidence type="ECO:0000259" key="1">
    <source>
        <dbReference type="Pfam" id="PF22893"/>
    </source>
</evidence>
<proteinExistence type="predicted"/>
<dbReference type="SUPFAM" id="SSF48452">
    <property type="entry name" value="TPR-like"/>
    <property type="match status" value="1"/>
</dbReference>
<dbReference type="EMBL" id="MU157963">
    <property type="protein sequence ID" value="KAF9522057.1"/>
    <property type="molecule type" value="Genomic_DNA"/>
</dbReference>